<keyword evidence="2" id="KW-0472">Membrane</keyword>
<sequence length="337" mass="36780">MTSNISQAKDVSPELHQLDANLECQNDMTDSYFRTPSPTSTPALSSASDTDTESEAPSTSNPPSPNEPELMGTFASSTNSEGRRERGTINPYFPLLPSHAVAPNTRPGQTPPFSMIYPEYAQGENLRTPSSDDSEVTLSNLVNKVKLQAIPSPSLAPPSPFSLYPPSKNPSPIEERFARGQTQSGVMTKRAFAAARSRSALSLSSIPIPPSLHMEAEEQLGPSFNVRSYSYTGIFQHAQALGQHDTPYTFSSLHLDTALHLRNSPFILSFLILPVSVSAILFSLSLLPYPFEFPRLTTAQTSCPPFPLHRVPRMIGCCTSHMPPPFRTRPHSSHCIA</sequence>
<dbReference type="Proteomes" id="UP001385951">
    <property type="component" value="Unassembled WGS sequence"/>
</dbReference>
<comment type="caution">
    <text evidence="3">The sequence shown here is derived from an EMBL/GenBank/DDBJ whole genome shotgun (WGS) entry which is preliminary data.</text>
</comment>
<evidence type="ECO:0000256" key="1">
    <source>
        <dbReference type="SAM" id="MobiDB-lite"/>
    </source>
</evidence>
<keyword evidence="2" id="KW-1133">Transmembrane helix</keyword>
<keyword evidence="2" id="KW-0812">Transmembrane</keyword>
<proteinExistence type="predicted"/>
<dbReference type="EMBL" id="JASBNA010000012">
    <property type="protein sequence ID" value="KAK7687721.1"/>
    <property type="molecule type" value="Genomic_DNA"/>
</dbReference>
<feature type="region of interest" description="Disordered" evidence="1">
    <location>
        <begin position="1"/>
        <end position="89"/>
    </location>
</feature>
<evidence type="ECO:0000256" key="2">
    <source>
        <dbReference type="SAM" id="Phobius"/>
    </source>
</evidence>
<organism evidence="3 4">
    <name type="scientific">Cerrena zonata</name>
    <dbReference type="NCBI Taxonomy" id="2478898"/>
    <lineage>
        <taxon>Eukaryota</taxon>
        <taxon>Fungi</taxon>
        <taxon>Dikarya</taxon>
        <taxon>Basidiomycota</taxon>
        <taxon>Agaricomycotina</taxon>
        <taxon>Agaricomycetes</taxon>
        <taxon>Polyporales</taxon>
        <taxon>Cerrenaceae</taxon>
        <taxon>Cerrena</taxon>
    </lineage>
</organism>
<keyword evidence="4" id="KW-1185">Reference proteome</keyword>
<feature type="compositionally biased region" description="Low complexity" evidence="1">
    <location>
        <begin position="35"/>
        <end position="59"/>
    </location>
</feature>
<gene>
    <name evidence="3" type="ORF">QCA50_008937</name>
</gene>
<accession>A0AAW0GDL8</accession>
<feature type="transmembrane region" description="Helical" evidence="2">
    <location>
        <begin position="266"/>
        <end position="287"/>
    </location>
</feature>
<evidence type="ECO:0000313" key="4">
    <source>
        <dbReference type="Proteomes" id="UP001385951"/>
    </source>
</evidence>
<evidence type="ECO:0000313" key="3">
    <source>
        <dbReference type="EMBL" id="KAK7687721.1"/>
    </source>
</evidence>
<feature type="compositionally biased region" description="Polar residues" evidence="1">
    <location>
        <begin position="23"/>
        <end position="34"/>
    </location>
</feature>
<protein>
    <submittedName>
        <fullName evidence="3">Uncharacterized protein</fullName>
    </submittedName>
</protein>
<dbReference type="AlphaFoldDB" id="A0AAW0GDL8"/>
<name>A0AAW0GDL8_9APHY</name>
<reference evidence="3 4" key="1">
    <citation type="submission" date="2022-09" db="EMBL/GenBank/DDBJ databases">
        <authorList>
            <person name="Palmer J.M."/>
        </authorList>
    </citation>
    <scope>NUCLEOTIDE SEQUENCE [LARGE SCALE GENOMIC DNA]</scope>
    <source>
        <strain evidence="3 4">DSM 7382</strain>
    </source>
</reference>